<dbReference type="InterPro" id="IPR025716">
    <property type="entry name" value="Post-transcriptional_regulator"/>
</dbReference>
<organism evidence="1 2">
    <name type="scientific">Ammoniphilus oxalaticus</name>
    <dbReference type="NCBI Taxonomy" id="66863"/>
    <lineage>
        <taxon>Bacteria</taxon>
        <taxon>Bacillati</taxon>
        <taxon>Bacillota</taxon>
        <taxon>Bacilli</taxon>
        <taxon>Bacillales</taxon>
        <taxon>Paenibacillaceae</taxon>
        <taxon>Aneurinibacillus group</taxon>
        <taxon>Ammoniphilus</taxon>
    </lineage>
</organism>
<dbReference type="Proteomes" id="UP000284219">
    <property type="component" value="Unassembled WGS sequence"/>
</dbReference>
<dbReference type="EMBL" id="MCHY01000008">
    <property type="protein sequence ID" value="RKD23926.1"/>
    <property type="molecule type" value="Genomic_DNA"/>
</dbReference>
<accession>A0A419SIZ9</accession>
<proteinExistence type="predicted"/>
<gene>
    <name evidence="1" type="ORF">BEP19_05735</name>
</gene>
<name>A0A419SIZ9_9BACL</name>
<dbReference type="OrthoDB" id="2990595at2"/>
<dbReference type="Pfam" id="PF13797">
    <property type="entry name" value="Post_transc_reg"/>
    <property type="match status" value="1"/>
</dbReference>
<evidence type="ECO:0000313" key="2">
    <source>
        <dbReference type="Proteomes" id="UP000284219"/>
    </source>
</evidence>
<sequence length="82" mass="9587">MAQVERSLEELEREMGAICQSKAEEFHLLGYEQVSADEIWECVSTNYAQEVPPLHKVVNDILSLTVTKFMNWMMMKMYRGEI</sequence>
<keyword evidence="2" id="KW-1185">Reference proteome</keyword>
<evidence type="ECO:0000313" key="1">
    <source>
        <dbReference type="EMBL" id="RKD23926.1"/>
    </source>
</evidence>
<comment type="caution">
    <text evidence="1">The sequence shown here is derived from an EMBL/GenBank/DDBJ whole genome shotgun (WGS) entry which is preliminary data.</text>
</comment>
<evidence type="ECO:0008006" key="3">
    <source>
        <dbReference type="Google" id="ProtNLM"/>
    </source>
</evidence>
<dbReference type="AlphaFoldDB" id="A0A419SIZ9"/>
<dbReference type="RefSeq" id="WP_120189156.1">
    <property type="nucleotide sequence ID" value="NZ_MCHY01000008.1"/>
</dbReference>
<reference evidence="1 2" key="1">
    <citation type="submission" date="2016-08" db="EMBL/GenBank/DDBJ databases">
        <title>Novel Firmicute Genomes.</title>
        <authorList>
            <person name="Poppleton D.I."/>
            <person name="Gribaldo S."/>
        </authorList>
    </citation>
    <scope>NUCLEOTIDE SEQUENCE [LARGE SCALE GENOMIC DNA]</scope>
    <source>
        <strain evidence="1 2">RAOx-1</strain>
    </source>
</reference>
<protein>
    <recommendedName>
        <fullName evidence="3">Post-transcriptional regulator</fullName>
    </recommendedName>
</protein>